<comment type="caution">
    <text evidence="1">The sequence shown here is derived from an EMBL/GenBank/DDBJ whole genome shotgun (WGS) entry which is preliminary data.</text>
</comment>
<dbReference type="AlphaFoldDB" id="A0A392SDA2"/>
<name>A0A392SDA2_9FABA</name>
<organism evidence="1 2">
    <name type="scientific">Trifolium medium</name>
    <dbReference type="NCBI Taxonomy" id="97028"/>
    <lineage>
        <taxon>Eukaryota</taxon>
        <taxon>Viridiplantae</taxon>
        <taxon>Streptophyta</taxon>
        <taxon>Embryophyta</taxon>
        <taxon>Tracheophyta</taxon>
        <taxon>Spermatophyta</taxon>
        <taxon>Magnoliopsida</taxon>
        <taxon>eudicotyledons</taxon>
        <taxon>Gunneridae</taxon>
        <taxon>Pentapetalae</taxon>
        <taxon>rosids</taxon>
        <taxon>fabids</taxon>
        <taxon>Fabales</taxon>
        <taxon>Fabaceae</taxon>
        <taxon>Papilionoideae</taxon>
        <taxon>50 kb inversion clade</taxon>
        <taxon>NPAAA clade</taxon>
        <taxon>Hologalegina</taxon>
        <taxon>IRL clade</taxon>
        <taxon>Trifolieae</taxon>
        <taxon>Trifolium</taxon>
    </lineage>
</organism>
<protein>
    <submittedName>
        <fullName evidence="1">Uncharacterized protein</fullName>
    </submittedName>
</protein>
<evidence type="ECO:0000313" key="1">
    <source>
        <dbReference type="EMBL" id="MCI46858.1"/>
    </source>
</evidence>
<sequence>SVGLDVDCMAIVKAIKSGVTTSVTGISLIKSISRLLEKE</sequence>
<dbReference type="EMBL" id="LXQA010363792">
    <property type="protein sequence ID" value="MCI46858.1"/>
    <property type="molecule type" value="Genomic_DNA"/>
</dbReference>
<dbReference type="Proteomes" id="UP000265520">
    <property type="component" value="Unassembled WGS sequence"/>
</dbReference>
<keyword evidence="2" id="KW-1185">Reference proteome</keyword>
<reference evidence="1 2" key="1">
    <citation type="journal article" date="2018" name="Front. Plant Sci.">
        <title>Red Clover (Trifolium pratense) and Zigzag Clover (T. medium) - A Picture of Genomic Similarities and Differences.</title>
        <authorList>
            <person name="Dluhosova J."/>
            <person name="Istvanek J."/>
            <person name="Nedelnik J."/>
            <person name="Repkova J."/>
        </authorList>
    </citation>
    <scope>NUCLEOTIDE SEQUENCE [LARGE SCALE GENOMIC DNA]</scope>
    <source>
        <strain evidence="2">cv. 10/8</strain>
        <tissue evidence="1">Leaf</tissue>
    </source>
</reference>
<feature type="non-terminal residue" evidence="1">
    <location>
        <position position="1"/>
    </location>
</feature>
<accession>A0A392SDA2</accession>
<proteinExistence type="predicted"/>
<evidence type="ECO:0000313" key="2">
    <source>
        <dbReference type="Proteomes" id="UP000265520"/>
    </source>
</evidence>